<comment type="caution">
    <text evidence="2">The sequence shown here is derived from an EMBL/GenBank/DDBJ whole genome shotgun (WGS) entry which is preliminary data.</text>
</comment>
<keyword evidence="1" id="KW-0812">Transmembrane</keyword>
<evidence type="ECO:0000256" key="1">
    <source>
        <dbReference type="SAM" id="Phobius"/>
    </source>
</evidence>
<feature type="transmembrane region" description="Helical" evidence="1">
    <location>
        <begin position="57"/>
        <end position="76"/>
    </location>
</feature>
<evidence type="ECO:0000313" key="2">
    <source>
        <dbReference type="EMBL" id="KAK7291605.1"/>
    </source>
</evidence>
<dbReference type="PANTHER" id="PTHR34656">
    <property type="entry name" value="PYRROLINE-5-CARBOXYLATE REDUCTASE"/>
    <property type="match status" value="1"/>
</dbReference>
<gene>
    <name evidence="2" type="ORF">RIF29_06880</name>
</gene>
<reference evidence="2 3" key="1">
    <citation type="submission" date="2024-01" db="EMBL/GenBank/DDBJ databases">
        <title>The genomes of 5 underutilized Papilionoideae crops provide insights into root nodulation and disease resistanc.</title>
        <authorList>
            <person name="Yuan L."/>
        </authorList>
    </citation>
    <scope>NUCLEOTIDE SEQUENCE [LARGE SCALE GENOMIC DNA]</scope>
    <source>
        <strain evidence="2">ZHUSHIDOU_FW_LH</strain>
        <tissue evidence="2">Leaf</tissue>
    </source>
</reference>
<keyword evidence="3" id="KW-1185">Reference proteome</keyword>
<sequence>MTKLVTILTLLVTLTVSYSTYVLLHDQKFEGFFFCVPAALPLAKVAIIIIVASAMILASRATVMMWITVLVLLAFAGNRRKVLVKRGWGITLDVAWYSVSVIFTSQKGLFALACATLVSLLATYR</sequence>
<evidence type="ECO:0000313" key="3">
    <source>
        <dbReference type="Proteomes" id="UP001372338"/>
    </source>
</evidence>
<keyword evidence="1" id="KW-1133">Transmembrane helix</keyword>
<name>A0AAN9PAJ8_CROPI</name>
<proteinExistence type="predicted"/>
<dbReference type="EMBL" id="JAYWIO010000001">
    <property type="protein sequence ID" value="KAK7291605.1"/>
    <property type="molecule type" value="Genomic_DNA"/>
</dbReference>
<protein>
    <submittedName>
        <fullName evidence="2">Uncharacterized protein</fullName>
    </submittedName>
</protein>
<feature type="transmembrane region" description="Helical" evidence="1">
    <location>
        <begin position="96"/>
        <end position="122"/>
    </location>
</feature>
<dbReference type="Proteomes" id="UP001372338">
    <property type="component" value="Unassembled WGS sequence"/>
</dbReference>
<keyword evidence="1" id="KW-0472">Membrane</keyword>
<accession>A0AAN9PAJ8</accession>
<dbReference type="AlphaFoldDB" id="A0AAN9PAJ8"/>
<feature type="transmembrane region" description="Helical" evidence="1">
    <location>
        <begin position="29"/>
        <end position="50"/>
    </location>
</feature>
<organism evidence="2 3">
    <name type="scientific">Crotalaria pallida</name>
    <name type="common">Smooth rattlebox</name>
    <name type="synonym">Crotalaria striata</name>
    <dbReference type="NCBI Taxonomy" id="3830"/>
    <lineage>
        <taxon>Eukaryota</taxon>
        <taxon>Viridiplantae</taxon>
        <taxon>Streptophyta</taxon>
        <taxon>Embryophyta</taxon>
        <taxon>Tracheophyta</taxon>
        <taxon>Spermatophyta</taxon>
        <taxon>Magnoliopsida</taxon>
        <taxon>eudicotyledons</taxon>
        <taxon>Gunneridae</taxon>
        <taxon>Pentapetalae</taxon>
        <taxon>rosids</taxon>
        <taxon>fabids</taxon>
        <taxon>Fabales</taxon>
        <taxon>Fabaceae</taxon>
        <taxon>Papilionoideae</taxon>
        <taxon>50 kb inversion clade</taxon>
        <taxon>genistoids sensu lato</taxon>
        <taxon>core genistoids</taxon>
        <taxon>Crotalarieae</taxon>
        <taxon>Crotalaria</taxon>
    </lineage>
</organism>
<dbReference type="PANTHER" id="PTHR34656:SF2">
    <property type="entry name" value="TRANSMEMBRANE PROTEIN"/>
    <property type="match status" value="1"/>
</dbReference>